<dbReference type="STRING" id="237679.SAMN04488072_12010"/>
<evidence type="ECO:0000259" key="9">
    <source>
        <dbReference type="Pfam" id="PF01618"/>
    </source>
</evidence>
<dbReference type="Pfam" id="PF01618">
    <property type="entry name" value="MotA_ExbB"/>
    <property type="match status" value="1"/>
</dbReference>
<evidence type="ECO:0000313" key="11">
    <source>
        <dbReference type="Proteomes" id="UP000198642"/>
    </source>
</evidence>
<protein>
    <submittedName>
        <fullName evidence="10">Chemotaxis protein MotA</fullName>
    </submittedName>
</protein>
<evidence type="ECO:0000256" key="7">
    <source>
        <dbReference type="ARBA" id="ARBA00023136"/>
    </source>
</evidence>
<evidence type="ECO:0000256" key="2">
    <source>
        <dbReference type="ARBA" id="ARBA00008038"/>
    </source>
</evidence>
<feature type="transmembrane region" description="Helical" evidence="8">
    <location>
        <begin position="38"/>
        <end position="56"/>
    </location>
</feature>
<proteinExistence type="inferred from homology"/>
<dbReference type="GO" id="GO:0006935">
    <property type="term" value="P:chemotaxis"/>
    <property type="evidence" value="ECO:0007669"/>
    <property type="project" value="InterPro"/>
</dbReference>
<evidence type="ECO:0000256" key="5">
    <source>
        <dbReference type="ARBA" id="ARBA00022692"/>
    </source>
</evidence>
<feature type="domain" description="MotA/TolQ/ExbB proton channel" evidence="9">
    <location>
        <begin position="106"/>
        <end position="220"/>
    </location>
</feature>
<gene>
    <name evidence="10" type="ORF">SAMN04488072_12010</name>
</gene>
<keyword evidence="7 8" id="KW-0472">Membrane</keyword>
<dbReference type="InterPro" id="IPR047055">
    <property type="entry name" value="MotA-like"/>
</dbReference>
<evidence type="ECO:0000313" key="10">
    <source>
        <dbReference type="EMBL" id="SFB36928.1"/>
    </source>
</evidence>
<evidence type="ECO:0000256" key="3">
    <source>
        <dbReference type="ARBA" id="ARBA00022448"/>
    </source>
</evidence>
<keyword evidence="5 8" id="KW-0812">Transmembrane</keyword>
<evidence type="ECO:0000256" key="6">
    <source>
        <dbReference type="ARBA" id="ARBA00022989"/>
    </source>
</evidence>
<dbReference type="GO" id="GO:0005886">
    <property type="term" value="C:plasma membrane"/>
    <property type="evidence" value="ECO:0007669"/>
    <property type="project" value="UniProtKB-SubCell"/>
</dbReference>
<feature type="transmembrane region" description="Helical" evidence="8">
    <location>
        <begin position="7"/>
        <end position="26"/>
    </location>
</feature>
<dbReference type="AlphaFoldDB" id="A0A1I1AKA5"/>
<dbReference type="PANTHER" id="PTHR30433">
    <property type="entry name" value="CHEMOTAXIS PROTEIN MOTA"/>
    <property type="match status" value="1"/>
</dbReference>
<dbReference type="NCBIfam" id="NF005383">
    <property type="entry name" value="PRK06926.1"/>
    <property type="match status" value="1"/>
</dbReference>
<name>A0A1I1AKA5_9BACI</name>
<dbReference type="EMBL" id="FOJW01000020">
    <property type="protein sequence ID" value="SFB36928.1"/>
    <property type="molecule type" value="Genomic_DNA"/>
</dbReference>
<dbReference type="InterPro" id="IPR002898">
    <property type="entry name" value="MotA_ExbB_proton_chnl"/>
</dbReference>
<dbReference type="OrthoDB" id="9806929at2"/>
<keyword evidence="6 8" id="KW-1133">Transmembrane helix</keyword>
<keyword evidence="11" id="KW-1185">Reference proteome</keyword>
<evidence type="ECO:0000256" key="8">
    <source>
        <dbReference type="SAM" id="Phobius"/>
    </source>
</evidence>
<evidence type="ECO:0000256" key="1">
    <source>
        <dbReference type="ARBA" id="ARBA00004651"/>
    </source>
</evidence>
<feature type="transmembrane region" description="Helical" evidence="8">
    <location>
        <begin position="157"/>
        <end position="175"/>
    </location>
</feature>
<dbReference type="GO" id="GO:0071978">
    <property type="term" value="P:bacterial-type flagellum-dependent swarming motility"/>
    <property type="evidence" value="ECO:0007669"/>
    <property type="project" value="InterPro"/>
</dbReference>
<keyword evidence="3" id="KW-0813">Transport</keyword>
<sequence length="272" mass="29926">MRKRDILTPFGITLGFIMIMLAILSKGGTQGFTSFMDIASIFVVIGGLVASLLINFKTEQIKLTGKVIKEAFHQKDQRLKELIDMFIRLAERARREGILALENEMDEVDDAFIRKGVLLAVDGIEPEVINDIMNAEITAMEERHHRGRVILEKAGEYAPAWGMIGTLVGLVLMLNSLTDPATLGPNMAVALLTTLYGTVMANLVFIPMANKLASKTEEEMFIKQIIIEGVIGVQSGQNPRILEEKLGAFLSNDTKEEAEEKAAFSGESVNEA</sequence>
<accession>A0A1I1AKA5</accession>
<dbReference type="Proteomes" id="UP000198642">
    <property type="component" value="Unassembled WGS sequence"/>
</dbReference>
<dbReference type="PANTHER" id="PTHR30433:SF2">
    <property type="entry name" value="MOTILITY PROTEIN A"/>
    <property type="match status" value="1"/>
</dbReference>
<feature type="transmembrane region" description="Helical" evidence="8">
    <location>
        <begin position="187"/>
        <end position="206"/>
    </location>
</feature>
<evidence type="ECO:0000256" key="4">
    <source>
        <dbReference type="ARBA" id="ARBA00022475"/>
    </source>
</evidence>
<comment type="subcellular location">
    <subcellularLocation>
        <location evidence="1">Cell membrane</location>
        <topology evidence="1">Multi-pass membrane protein</topology>
    </subcellularLocation>
</comment>
<dbReference type="RefSeq" id="WP_090241237.1">
    <property type="nucleotide sequence ID" value="NZ_FOJW01000020.1"/>
</dbReference>
<reference evidence="10 11" key="1">
    <citation type="submission" date="2016-10" db="EMBL/GenBank/DDBJ databases">
        <authorList>
            <person name="de Groot N.N."/>
        </authorList>
    </citation>
    <scope>NUCLEOTIDE SEQUENCE [LARGE SCALE GENOMIC DNA]</scope>
    <source>
        <strain evidence="10 11">CGMCC 1.3702</strain>
    </source>
</reference>
<keyword evidence="4" id="KW-1003">Cell membrane</keyword>
<comment type="similarity">
    <text evidence="2">Belongs to the MotA family.</text>
</comment>
<organism evidence="10 11">
    <name type="scientific">Lentibacillus halodurans</name>
    <dbReference type="NCBI Taxonomy" id="237679"/>
    <lineage>
        <taxon>Bacteria</taxon>
        <taxon>Bacillati</taxon>
        <taxon>Bacillota</taxon>
        <taxon>Bacilli</taxon>
        <taxon>Bacillales</taxon>
        <taxon>Bacillaceae</taxon>
        <taxon>Lentibacillus</taxon>
    </lineage>
</organism>
<dbReference type="PROSITE" id="PS01307">
    <property type="entry name" value="MOTA"/>
    <property type="match status" value="1"/>
</dbReference>
<dbReference type="InterPro" id="IPR000540">
    <property type="entry name" value="Flag_MotA_CS"/>
</dbReference>